<evidence type="ECO:0000259" key="2">
    <source>
        <dbReference type="Pfam" id="PF07833"/>
    </source>
</evidence>
<organism evidence="3 4">
    <name type="scientific">Brevibacillus laterosporus LMG 15441</name>
    <dbReference type="NCBI Taxonomy" id="1042163"/>
    <lineage>
        <taxon>Bacteria</taxon>
        <taxon>Bacillati</taxon>
        <taxon>Bacillota</taxon>
        <taxon>Bacilli</taxon>
        <taxon>Bacillales</taxon>
        <taxon>Paenibacillaceae</taxon>
        <taxon>Brevibacillus</taxon>
    </lineage>
</organism>
<dbReference type="EMBL" id="CP007806">
    <property type="protein sequence ID" value="AIG25916.1"/>
    <property type="molecule type" value="Genomic_DNA"/>
</dbReference>
<evidence type="ECO:0000259" key="1">
    <source>
        <dbReference type="Pfam" id="PF01433"/>
    </source>
</evidence>
<dbReference type="SUPFAM" id="SSF55486">
    <property type="entry name" value="Metalloproteases ('zincins'), catalytic domain"/>
    <property type="match status" value="1"/>
</dbReference>
<dbReference type="STRING" id="1042163.BRLA_c015920"/>
<keyword evidence="3" id="KW-0378">Hydrolase</keyword>
<gene>
    <name evidence="3" type="ORF">BRLA_c015920</name>
</gene>
<dbReference type="PANTHER" id="PTHR45726:SF3">
    <property type="entry name" value="LEUKOTRIENE A-4 HYDROLASE"/>
    <property type="match status" value="1"/>
</dbReference>
<protein>
    <submittedName>
        <fullName evidence="3">Aminopeptidase N</fullName>
    </submittedName>
</protein>
<dbReference type="eggNOG" id="COG0308">
    <property type="taxonomic scope" value="Bacteria"/>
</dbReference>
<dbReference type="InterPro" id="IPR034015">
    <property type="entry name" value="M1_LTA4H"/>
</dbReference>
<dbReference type="SUPFAM" id="SSF55383">
    <property type="entry name" value="Copper amine oxidase, domain N"/>
    <property type="match status" value="1"/>
</dbReference>
<dbReference type="AlphaFoldDB" id="A0A075R360"/>
<evidence type="ECO:0000313" key="3">
    <source>
        <dbReference type="EMBL" id="AIG25916.1"/>
    </source>
</evidence>
<dbReference type="GO" id="GO:0004177">
    <property type="term" value="F:aminopeptidase activity"/>
    <property type="evidence" value="ECO:0007669"/>
    <property type="project" value="UniProtKB-KW"/>
</dbReference>
<keyword evidence="3" id="KW-0645">Protease</keyword>
<dbReference type="HOGENOM" id="CLU_439845_0_0_9"/>
<accession>A0A075R360</accession>
<dbReference type="PANTHER" id="PTHR45726">
    <property type="entry name" value="LEUKOTRIENE A-4 HYDROLASE"/>
    <property type="match status" value="1"/>
</dbReference>
<dbReference type="Gene3D" id="1.10.390.10">
    <property type="entry name" value="Neutral Protease Domain 2"/>
    <property type="match status" value="1"/>
</dbReference>
<dbReference type="KEGG" id="blr:BRLA_c015920"/>
<dbReference type="Gene3D" id="3.30.457.10">
    <property type="entry name" value="Copper amine oxidase-like, N-terminal domain"/>
    <property type="match status" value="1"/>
</dbReference>
<dbReference type="GO" id="GO:0008270">
    <property type="term" value="F:zinc ion binding"/>
    <property type="evidence" value="ECO:0007669"/>
    <property type="project" value="InterPro"/>
</dbReference>
<dbReference type="InterPro" id="IPR014782">
    <property type="entry name" value="Peptidase_M1_dom"/>
</dbReference>
<dbReference type="Proteomes" id="UP000005850">
    <property type="component" value="Chromosome"/>
</dbReference>
<dbReference type="InterPro" id="IPR012854">
    <property type="entry name" value="Cu_amine_oxidase-like_N"/>
</dbReference>
<dbReference type="Pfam" id="PF07833">
    <property type="entry name" value="Cu_amine_oxidN1"/>
    <property type="match status" value="1"/>
</dbReference>
<proteinExistence type="predicted"/>
<keyword evidence="3" id="KW-0031">Aminopeptidase</keyword>
<reference evidence="3 4" key="1">
    <citation type="journal article" date="2011" name="J. Bacteriol.">
        <title>Genome sequence of Brevibacillus laterosporus LMG 15441, a pathogen of invertebrates.</title>
        <authorList>
            <person name="Djukic M."/>
            <person name="Poehlein A."/>
            <person name="Thurmer A."/>
            <person name="Daniel R."/>
        </authorList>
    </citation>
    <scope>NUCLEOTIDE SEQUENCE [LARGE SCALE GENOMIC DNA]</scope>
    <source>
        <strain evidence="3 4">LMG 15441</strain>
    </source>
</reference>
<dbReference type="InterPro" id="IPR036582">
    <property type="entry name" value="Mao_N_sf"/>
</dbReference>
<dbReference type="InterPro" id="IPR027268">
    <property type="entry name" value="Peptidase_M4/M1_CTD_sf"/>
</dbReference>
<dbReference type="GO" id="GO:0008237">
    <property type="term" value="F:metallopeptidase activity"/>
    <property type="evidence" value="ECO:0007669"/>
    <property type="project" value="InterPro"/>
</dbReference>
<name>A0A075R360_BRELA</name>
<evidence type="ECO:0000313" key="4">
    <source>
        <dbReference type="Proteomes" id="UP000005850"/>
    </source>
</evidence>
<dbReference type="RefSeq" id="WP_003337994.1">
    <property type="nucleotide sequence ID" value="NZ_CP007806.1"/>
</dbReference>
<dbReference type="Pfam" id="PF01433">
    <property type="entry name" value="Peptidase_M1"/>
    <property type="match status" value="1"/>
</dbReference>
<keyword evidence="4" id="KW-1185">Reference proteome</keyword>
<feature type="domain" description="Peptidase M1 membrane alanine aminopeptidase" evidence="1">
    <location>
        <begin position="299"/>
        <end position="477"/>
    </location>
</feature>
<sequence length="613" mass="70746">MKAIHKKSLAVCVGLLVCFATMGAYMKLPEIKEFLSSLQSDSLFYNSTTSVDPFRKEELLPPVVKELNPSYTIKASLLPDQATIAGTVTMTFDNPQTEKLYLYYYGYKWNNNKISAIRWKGKSMPYNRRDPVLVLDNPAKNETRTQLEVVFETKVPRGPTRFGVHQGIWTLTHWYPMLGAMDQQKRWYEPPQVIGYGDPYIYHYADYEVDMVAPSSFNWVTSWGRGKKSSNEGGRSTFHFTGKKLLNFTMVGSPLYKVETVKISPNLTVDIGSTDVTRLAKLKEIATQVLPIYSKLMGELPYPRIGIAETGDQTVYAMEYANMAIIAKHMFNGNQVEHWLPHELAHLWWYNSVENIEPYTGWMDEGLVEASVTFYYRERFGENAAAKILAEYQAEANRLAKAYPYGKLSNHLTQFKDYYEFDWTWYSNAALLFDNLRKQLGDQLFFDFLKRVQSNYQHKVIGPEHLDQALGQILGAEAQYFVPNVHKQNQKSFIPIAAEYYVNIIIGQTHFYPATRGRIRNQVVYLPLRETLEQLGFKVTSDQANRTIRAESKRNVIVFHEKSDRYVLNGIEQKMPVPLLEWHARSLFPLALLNEGLGYRVTYQKEKRTVTIQ</sequence>
<feature type="domain" description="Copper amine oxidase-like N-terminal" evidence="2">
    <location>
        <begin position="518"/>
        <end position="612"/>
    </location>
</feature>